<dbReference type="Pfam" id="PF00112">
    <property type="entry name" value="Peptidase_C1"/>
    <property type="match status" value="1"/>
</dbReference>
<dbReference type="InterPro" id="IPR000169">
    <property type="entry name" value="Pept_cys_AS"/>
</dbReference>
<dbReference type="InterPro" id="IPR013201">
    <property type="entry name" value="Prot_inhib_I29"/>
</dbReference>
<dbReference type="CDD" id="cd02248">
    <property type="entry name" value="Peptidase_C1A"/>
    <property type="match status" value="1"/>
</dbReference>
<feature type="chain" id="PRO_5030666713" description="Cysteine proteinase" evidence="3">
    <location>
        <begin position="24"/>
        <end position="375"/>
    </location>
</feature>
<dbReference type="SUPFAM" id="SSF54001">
    <property type="entry name" value="Cysteine proteinases"/>
    <property type="match status" value="1"/>
</dbReference>
<reference evidence="6" key="1">
    <citation type="submission" date="2021-01" db="EMBL/GenBank/DDBJ databases">
        <authorList>
            <person name="Corre E."/>
            <person name="Pelletier E."/>
            <person name="Niang G."/>
            <person name="Scheremetjew M."/>
            <person name="Finn R."/>
            <person name="Kale V."/>
            <person name="Holt S."/>
            <person name="Cochrane G."/>
            <person name="Meng A."/>
            <person name="Brown T."/>
            <person name="Cohen L."/>
        </authorList>
    </citation>
    <scope>NUCLEOTIDE SEQUENCE</scope>
    <source>
        <strain evidence="6">CCMP1205</strain>
    </source>
</reference>
<dbReference type="Pfam" id="PF08246">
    <property type="entry name" value="Inhibitor_I29"/>
    <property type="match status" value="1"/>
</dbReference>
<feature type="domain" description="Peptidase C1A papain C-terminal" evidence="4">
    <location>
        <begin position="129"/>
        <end position="343"/>
    </location>
</feature>
<protein>
    <recommendedName>
        <fullName evidence="7">Cysteine proteinase</fullName>
    </recommendedName>
</protein>
<evidence type="ECO:0000256" key="1">
    <source>
        <dbReference type="ARBA" id="ARBA00008455"/>
    </source>
</evidence>
<evidence type="ECO:0000256" key="3">
    <source>
        <dbReference type="SAM" id="SignalP"/>
    </source>
</evidence>
<dbReference type="GO" id="GO:0008234">
    <property type="term" value="F:cysteine-type peptidase activity"/>
    <property type="evidence" value="ECO:0007669"/>
    <property type="project" value="InterPro"/>
</dbReference>
<dbReference type="Gene3D" id="3.90.70.10">
    <property type="entry name" value="Cysteine proteinases"/>
    <property type="match status" value="1"/>
</dbReference>
<keyword evidence="2" id="KW-1015">Disulfide bond</keyword>
<dbReference type="PROSITE" id="PS00639">
    <property type="entry name" value="THIOL_PROTEASE_HIS"/>
    <property type="match status" value="1"/>
</dbReference>
<dbReference type="PROSITE" id="PS00139">
    <property type="entry name" value="THIOL_PROTEASE_CYS"/>
    <property type="match status" value="1"/>
</dbReference>
<organism evidence="6">
    <name type="scientific">Chloropicon primus</name>
    <dbReference type="NCBI Taxonomy" id="1764295"/>
    <lineage>
        <taxon>Eukaryota</taxon>
        <taxon>Viridiplantae</taxon>
        <taxon>Chlorophyta</taxon>
        <taxon>Chloropicophyceae</taxon>
        <taxon>Chloropicales</taxon>
        <taxon>Chloropicaceae</taxon>
        <taxon>Chloropicon</taxon>
    </lineage>
</organism>
<dbReference type="EMBL" id="HBHL01001045">
    <property type="protein sequence ID" value="CAD9711799.1"/>
    <property type="molecule type" value="Transcribed_RNA"/>
</dbReference>
<gene>
    <name evidence="6" type="ORF">CPRI1469_LOCUS639</name>
</gene>
<dbReference type="SMART" id="SM00645">
    <property type="entry name" value="Pept_C1"/>
    <property type="match status" value="1"/>
</dbReference>
<dbReference type="PRINTS" id="PR00705">
    <property type="entry name" value="PAPAIN"/>
</dbReference>
<proteinExistence type="inferred from homology"/>
<dbReference type="InterPro" id="IPR013128">
    <property type="entry name" value="Peptidase_C1A"/>
</dbReference>
<comment type="similarity">
    <text evidence="1">Belongs to the peptidase C1 family.</text>
</comment>
<dbReference type="GO" id="GO:0050547">
    <property type="term" value="F:feruloyl-CoA hydratase/lyase activity"/>
    <property type="evidence" value="ECO:0007669"/>
    <property type="project" value="UniProtKB-ARBA"/>
</dbReference>
<dbReference type="SMART" id="SM00848">
    <property type="entry name" value="Inhibitor_I29"/>
    <property type="match status" value="1"/>
</dbReference>
<evidence type="ECO:0000313" key="6">
    <source>
        <dbReference type="EMBL" id="CAD9711799.1"/>
    </source>
</evidence>
<dbReference type="InterPro" id="IPR025661">
    <property type="entry name" value="Pept_asp_AS"/>
</dbReference>
<name>A0A7S2SWT9_9CHLO</name>
<dbReference type="AlphaFoldDB" id="A0A7S2SWT9"/>
<feature type="signal peptide" evidence="3">
    <location>
        <begin position="1"/>
        <end position="23"/>
    </location>
</feature>
<accession>A0A7S2SWT9</accession>
<evidence type="ECO:0008006" key="7">
    <source>
        <dbReference type="Google" id="ProtNLM"/>
    </source>
</evidence>
<dbReference type="GO" id="GO:0006508">
    <property type="term" value="P:proteolysis"/>
    <property type="evidence" value="ECO:0007669"/>
    <property type="project" value="InterPro"/>
</dbReference>
<evidence type="ECO:0000259" key="5">
    <source>
        <dbReference type="SMART" id="SM00848"/>
    </source>
</evidence>
<evidence type="ECO:0000256" key="2">
    <source>
        <dbReference type="ARBA" id="ARBA00023157"/>
    </source>
</evidence>
<dbReference type="InterPro" id="IPR039417">
    <property type="entry name" value="Peptidase_C1A_papain-like"/>
</dbReference>
<dbReference type="InterPro" id="IPR038765">
    <property type="entry name" value="Papain-like_cys_pep_sf"/>
</dbReference>
<evidence type="ECO:0000259" key="4">
    <source>
        <dbReference type="SMART" id="SM00645"/>
    </source>
</evidence>
<sequence>MDGRMRLVRLVLLLAVVCSVVLASSSVEARKLGRVTKHAPEVVDQFNAFVLKHKRSYLNDEAELAYRLEVFAQNLKEIEDSNARNAFYSEVNEFADETWEEFSVRLSEPQADCSATLSERHEPMLRHHHPESQDWREKGVVSPVKNQGHCGSCWTFSTTGALEAAYALEFGSILSLSEQQLVDCAQAFDNHGCSGGLPSHAFEYIRYNGGLDLEAAYPYEGRNGTECHYKPDAAAVFVKDVVNITEGDEKMLQHAVGNIKPVSIAFEVVSDFRFYKNGTYTSNECRRSATTVNHAVLAVGYHKDHYWIIKNSWGAQWGMDGYFRMGPIGRNMCGIATCSSFPILEDPHAPKNDGGAAVVVSTSFTDASSSGVQTS</sequence>
<feature type="domain" description="Cathepsin propeptide inhibitor" evidence="5">
    <location>
        <begin position="46"/>
        <end position="102"/>
    </location>
</feature>
<dbReference type="InterPro" id="IPR000668">
    <property type="entry name" value="Peptidase_C1A_C"/>
</dbReference>
<dbReference type="PROSITE" id="PS00640">
    <property type="entry name" value="THIOL_PROTEASE_ASN"/>
    <property type="match status" value="1"/>
</dbReference>
<dbReference type="FunFam" id="3.90.70.10:FF:000039">
    <property type="entry name" value="Cysteine proteinase 2, putative"/>
    <property type="match status" value="1"/>
</dbReference>
<dbReference type="PANTHER" id="PTHR12411">
    <property type="entry name" value="CYSTEINE PROTEASE FAMILY C1-RELATED"/>
    <property type="match status" value="1"/>
</dbReference>
<dbReference type="InterPro" id="IPR025660">
    <property type="entry name" value="Pept_his_AS"/>
</dbReference>
<keyword evidence="3" id="KW-0732">Signal</keyword>